<name>A0A7J7INL5_9RHOD</name>
<feature type="region of interest" description="Disordered" evidence="10">
    <location>
        <begin position="74"/>
        <end position="93"/>
    </location>
</feature>
<comment type="caution">
    <text evidence="13">The sequence shown here is derived from an EMBL/GenBank/DDBJ whole genome shotgun (WGS) entry which is preliminary data.</text>
</comment>
<dbReference type="InterPro" id="IPR003672">
    <property type="entry name" value="CobN/Mg_chltase"/>
</dbReference>
<accession>A0A7J7INL5</accession>
<comment type="similarity">
    <text evidence="1">Belongs to the Mg-chelatase subunit H family.</text>
</comment>
<protein>
    <recommendedName>
        <fullName evidence="2">magnesium chelatase</fullName>
        <ecNumber evidence="2">6.6.1.1</ecNumber>
    </recommendedName>
</protein>
<dbReference type="InterPro" id="IPR022571">
    <property type="entry name" value="Mg_chelatase_H_N"/>
</dbReference>
<keyword evidence="5" id="KW-0547">Nucleotide-binding</keyword>
<proteinExistence type="inferred from homology"/>
<dbReference type="GO" id="GO:0005524">
    <property type="term" value="F:ATP binding"/>
    <property type="evidence" value="ECO:0007669"/>
    <property type="project" value="UniProtKB-KW"/>
</dbReference>
<dbReference type="Pfam" id="PF11965">
    <property type="entry name" value="DUF3479"/>
    <property type="match status" value="1"/>
</dbReference>
<dbReference type="EMBL" id="VWRR01000004">
    <property type="protein sequence ID" value="KAF6004137.1"/>
    <property type="molecule type" value="Genomic_DNA"/>
</dbReference>
<evidence type="ECO:0000256" key="2">
    <source>
        <dbReference type="ARBA" id="ARBA00012825"/>
    </source>
</evidence>
<dbReference type="PANTHER" id="PTHR44119:SF1">
    <property type="entry name" value="MAGNESIUM-CHELATASE SUBUNIT CHLH, CHLOROPLASTIC"/>
    <property type="match status" value="1"/>
</dbReference>
<organism evidence="13 14">
    <name type="scientific">Cyanidiococcus yangmingshanensis</name>
    <dbReference type="NCBI Taxonomy" id="2690220"/>
    <lineage>
        <taxon>Eukaryota</taxon>
        <taxon>Rhodophyta</taxon>
        <taxon>Bangiophyceae</taxon>
        <taxon>Cyanidiales</taxon>
        <taxon>Cyanidiaceae</taxon>
        <taxon>Cyanidiococcus</taxon>
    </lineage>
</organism>
<dbReference type="GO" id="GO:0015995">
    <property type="term" value="P:chlorophyll biosynthetic process"/>
    <property type="evidence" value="ECO:0007669"/>
    <property type="project" value="UniProtKB-KW"/>
</dbReference>
<feature type="domain" description="CobN/magnesium chelatase" evidence="11">
    <location>
        <begin position="296"/>
        <end position="1408"/>
    </location>
</feature>
<evidence type="ECO:0000256" key="8">
    <source>
        <dbReference type="ARBA" id="ARBA00023444"/>
    </source>
</evidence>
<comment type="catalytic activity">
    <reaction evidence="9">
        <text>protoporphyrin IX + Mg(2+) + ATP + H2O = Mg-protoporphyrin IX + ADP + phosphate + 3 H(+)</text>
        <dbReference type="Rhea" id="RHEA:13961"/>
        <dbReference type="ChEBI" id="CHEBI:15377"/>
        <dbReference type="ChEBI" id="CHEBI:15378"/>
        <dbReference type="ChEBI" id="CHEBI:18420"/>
        <dbReference type="ChEBI" id="CHEBI:30616"/>
        <dbReference type="ChEBI" id="CHEBI:43474"/>
        <dbReference type="ChEBI" id="CHEBI:57306"/>
        <dbReference type="ChEBI" id="CHEBI:60492"/>
        <dbReference type="ChEBI" id="CHEBI:456216"/>
        <dbReference type="EC" id="6.6.1.1"/>
    </reaction>
</comment>
<evidence type="ECO:0000256" key="1">
    <source>
        <dbReference type="ARBA" id="ARBA00010851"/>
    </source>
</evidence>
<dbReference type="GO" id="GO:0015979">
    <property type="term" value="P:photosynthesis"/>
    <property type="evidence" value="ECO:0007669"/>
    <property type="project" value="UniProtKB-KW"/>
</dbReference>
<dbReference type="InterPro" id="IPR011771">
    <property type="entry name" value="BchH"/>
</dbReference>
<evidence type="ECO:0000313" key="13">
    <source>
        <dbReference type="EMBL" id="KAF6004137.1"/>
    </source>
</evidence>
<gene>
    <name evidence="13" type="ORF">F1559_002380</name>
</gene>
<evidence type="ECO:0000256" key="10">
    <source>
        <dbReference type="SAM" id="MobiDB-lite"/>
    </source>
</evidence>
<evidence type="ECO:0000256" key="5">
    <source>
        <dbReference type="ARBA" id="ARBA00022741"/>
    </source>
</evidence>
<dbReference type="CDD" id="cd10150">
    <property type="entry name" value="CobN_like"/>
    <property type="match status" value="1"/>
</dbReference>
<dbReference type="OrthoDB" id="10252009at2759"/>
<comment type="pathway">
    <text evidence="8">Porphyrin-containing compound metabolism.</text>
</comment>
<keyword evidence="3" id="KW-0602">Photosynthesis</keyword>
<feature type="compositionally biased region" description="Low complexity" evidence="10">
    <location>
        <begin position="74"/>
        <end position="86"/>
    </location>
</feature>
<evidence type="ECO:0000259" key="11">
    <source>
        <dbReference type="Pfam" id="PF02514"/>
    </source>
</evidence>
<evidence type="ECO:0000256" key="3">
    <source>
        <dbReference type="ARBA" id="ARBA00022531"/>
    </source>
</evidence>
<keyword evidence="4" id="KW-0436">Ligase</keyword>
<reference evidence="13 14" key="1">
    <citation type="journal article" date="2020" name="J. Phycol.">
        <title>Comparative genome analysis reveals Cyanidiococcus gen. nov., a new extremophilic red algal genus sister to Cyanidioschyzon (Cyanidioschyzonaceae, Rhodophyta).</title>
        <authorList>
            <person name="Liu S.-L."/>
            <person name="Chiang Y.-R."/>
            <person name="Yoon H.S."/>
            <person name="Fu H.-Y."/>
        </authorList>
    </citation>
    <scope>NUCLEOTIDE SEQUENCE [LARGE SCALE GENOMIC DNA]</scope>
    <source>
        <strain evidence="13 14">THAL066</strain>
    </source>
</reference>
<dbReference type="NCBIfam" id="TIGR02025">
    <property type="entry name" value="BchH"/>
    <property type="match status" value="1"/>
</dbReference>
<evidence type="ECO:0000256" key="7">
    <source>
        <dbReference type="ARBA" id="ARBA00023171"/>
    </source>
</evidence>
<evidence type="ECO:0000256" key="6">
    <source>
        <dbReference type="ARBA" id="ARBA00022840"/>
    </source>
</evidence>
<keyword evidence="6" id="KW-0067">ATP-binding</keyword>
<evidence type="ECO:0000313" key="14">
    <source>
        <dbReference type="Proteomes" id="UP000530660"/>
    </source>
</evidence>
<keyword evidence="7" id="KW-0149">Chlorophyll biosynthesis</keyword>
<dbReference type="EC" id="6.6.1.1" evidence="2"/>
<dbReference type="Proteomes" id="UP000530660">
    <property type="component" value="Unassembled WGS sequence"/>
</dbReference>
<evidence type="ECO:0000256" key="9">
    <source>
        <dbReference type="ARBA" id="ARBA00048693"/>
    </source>
</evidence>
<keyword evidence="14" id="KW-1185">Reference proteome</keyword>
<dbReference type="NCBIfam" id="NF009140">
    <property type="entry name" value="PRK12493.1"/>
    <property type="match status" value="1"/>
</dbReference>
<dbReference type="GO" id="GO:0016851">
    <property type="term" value="F:magnesium chelatase activity"/>
    <property type="evidence" value="ECO:0007669"/>
    <property type="project" value="UniProtKB-EC"/>
</dbReference>
<evidence type="ECO:0000256" key="4">
    <source>
        <dbReference type="ARBA" id="ARBA00022598"/>
    </source>
</evidence>
<evidence type="ECO:0000259" key="12">
    <source>
        <dbReference type="Pfam" id="PF11965"/>
    </source>
</evidence>
<sequence length="1428" mass="158459">MELGFVSTLVGLPSRVAVSEAAAERVDLGQCGFRRRARLQKALSGPKTCRNGLGVNALQMVSSTGDRRAIAVSGTNWGSNNAGNNSNEDDDGTGVLAGAPGGLFTASRPEDRHVTPSVLDGRKLVKIVYVVLESQYQSTLTAAVRKINDKQENIAIELSGYLLEELRNETNYDAFKREVAEANIFLGSLIFVQELADKVVAAVAPVRDRLDACVVFPSLPPVMKLNKLGAFSMGQLNQTGQSTTSLIGQFMKKRREQQGADFESQMLRLLRTLPKVLKYLPSDKAQDARSFMLSFQYWLGGTVDNLENMILMVASKYVKDVQRFRFDVKDPVLFPDSGIWHPVAPKMFEDITEYVRWYDAEHAPRARLSNDAPTIGIVLQRSHLVTKDDCHYVSFIQELEARGAKVIPIFSGALDFSEPVNRFFYALNTAVPLVDVVVSLTGFALVGGPAKQDHPRAVAALKALNRPYICSLPLVFQTFEEWKRSELGLHPIQTALQVSLPELDGAIEPLVFAGRDGLTGRSIPLHDRIHLLASRALKWAQLGQMKNRDKKVAVVVFSFPPDKGNVGTAAYLDVFGSIQKVLQAMKADGYTVGDIPETVDALMERVLHDREAKISSPELNVLYRMPVSEYERLCVYQRVLQEHWGPPPGTLNTDGTNLLVYGAQFGNVAVVVQPSFGYEGDPMRLLFSKSASPHHGFAACYTWLQKIFDANAVIHFGTHGSLEFMPGKQVGMSGDCYPDLLIGGLPNLYYYAANNPSEATIAKRRSYAGIISYLTPPAENAGLYKELKECQSLIREYQELRSNESRAVGLCAAIIETARQCNLDRDIPDLPVDGYEQLSREERDGVIGSIYARLMEIEARLLPIGLHTIGKPPTAAEAVATLVNIAGVDRPEKELKALPRIVAESVDRDIEDLYRSTRLDDVELLDRIQRACRNAVDCVVSRSVNKDGRIDRVMVSFLAETIKPSYLFALEESGFPQCSARDLRPLFEYLEVCLEQIIKDNELISLMHALRGRYIEPGPGGDPIRNPAVVPTGKNIHALDPQSIPTSSACAEAKVVVERLLEREATANGGQMPETVSLVLYGTEAIKSFGQSIAQVLWLIGARPVADSSGRVNQVELVPLSELGRPRIDVVVTVSGIFRDLLINQMALMDRAIKMAAEIDEPIEMNYVRKHALEQAAEENITVREAATRVFSNASGSYSANVGIAIENGGWTDEQQLQEQYLSRKSFAYDSDRPGAMIPARQRFERALQTVEVSMQNLDSSEISLTDVSNYADGANEKWVASLRGDKRKPRSYIADSTTANVAVRTLDETIRLDSRTKLLNPKWIDGLVNSGYEGVRELSKRLRNTMAFSVTSDAVDNWVYENANETFFADENMRKKLMDTNPNSFRSMVTTMLEAHGRGYWETSEENIERLRDLYREIEDRIEGVDF</sequence>
<dbReference type="PANTHER" id="PTHR44119">
    <property type="entry name" value="MAGNESIUM-CHELATASE SUBUNIT CHLH, CHLOROPLASTIC"/>
    <property type="match status" value="1"/>
</dbReference>
<dbReference type="Pfam" id="PF02514">
    <property type="entry name" value="CobN-Mg_chel"/>
    <property type="match status" value="1"/>
</dbReference>
<feature type="domain" description="Magnesium chelatase subunit H N-terminal" evidence="12">
    <location>
        <begin position="126"/>
        <end position="292"/>
    </location>
</feature>